<dbReference type="GO" id="GO:0055085">
    <property type="term" value="P:transmembrane transport"/>
    <property type="evidence" value="ECO:0007669"/>
    <property type="project" value="InterPro"/>
</dbReference>
<feature type="transmembrane region" description="Helical" evidence="8">
    <location>
        <begin position="287"/>
        <end position="314"/>
    </location>
</feature>
<evidence type="ECO:0000313" key="10">
    <source>
        <dbReference type="EMBL" id="KKK96932.1"/>
    </source>
</evidence>
<dbReference type="GO" id="GO:0005886">
    <property type="term" value="C:plasma membrane"/>
    <property type="evidence" value="ECO:0007669"/>
    <property type="project" value="UniProtKB-SubCell"/>
</dbReference>
<feature type="transmembrane region" description="Helical" evidence="8">
    <location>
        <begin position="109"/>
        <end position="134"/>
    </location>
</feature>
<dbReference type="InterPro" id="IPR035906">
    <property type="entry name" value="MetI-like_sf"/>
</dbReference>
<keyword evidence="5 8" id="KW-0812">Transmembrane</keyword>
<protein>
    <recommendedName>
        <fullName evidence="9">ABC transmembrane type-1 domain-containing protein</fullName>
    </recommendedName>
</protein>
<evidence type="ECO:0000256" key="1">
    <source>
        <dbReference type="ARBA" id="ARBA00004429"/>
    </source>
</evidence>
<evidence type="ECO:0000256" key="3">
    <source>
        <dbReference type="ARBA" id="ARBA00022475"/>
    </source>
</evidence>
<feature type="domain" description="ABC transmembrane type-1" evidence="9">
    <location>
        <begin position="255"/>
        <end position="429"/>
    </location>
</feature>
<dbReference type="Pfam" id="PF00528">
    <property type="entry name" value="BPD_transp_1"/>
    <property type="match status" value="1"/>
</dbReference>
<dbReference type="AlphaFoldDB" id="A0A0F8ZST7"/>
<evidence type="ECO:0000256" key="7">
    <source>
        <dbReference type="ARBA" id="ARBA00023136"/>
    </source>
</evidence>
<feature type="non-terminal residue" evidence="10">
    <location>
        <position position="429"/>
    </location>
</feature>
<dbReference type="PANTHER" id="PTHR43357:SF3">
    <property type="entry name" value="FE(3+)-TRANSPORT SYSTEM PERMEASE PROTEIN FBPB 2"/>
    <property type="match status" value="1"/>
</dbReference>
<sequence>MPLAILLAKTDLPFRRIFAVLFTIPLLLPPYIIAVSWSILLGRDGFLARFLSRSAAEVTSNWLFGLPGCVLVLFSTFLPVVILLTMTFLKTINPHLEEAGKTVSGWIGVLRTITIPMILPGVLLASILVFLLTLGEFGVPAFLRYNVFPVETFTQFSAFYDFGAATAFALPLAVITFLILLLERIFIRKKTYEVKLASQGEGITVIHLRRGRKWFVLPVAVLCFFVVVVPILVLMFQSMSFDAYYQAISWSGDSLLRSLSYAAIGASVLTVLGFFCGYLIHNKAMPFWLSLDSLTIFLFALPSTVIGIGLILLWNRASTNFIYATPIIIIFGYIAQYTALTSRITVSTLAQIPYSMEEAAQVAGAGWLRRTTLITAPLAKRGLLAAWLVGYIFCLRDTGISMMVYPPGHDTFPVRIFTLMANGPADLIA</sequence>
<feature type="domain" description="ABC transmembrane type-1" evidence="9">
    <location>
        <begin position="1"/>
        <end position="183"/>
    </location>
</feature>
<keyword evidence="7 8" id="KW-0472">Membrane</keyword>
<keyword evidence="4" id="KW-0997">Cell inner membrane</keyword>
<keyword evidence="3" id="KW-1003">Cell membrane</keyword>
<name>A0A0F8ZST7_9ZZZZ</name>
<organism evidence="10">
    <name type="scientific">marine sediment metagenome</name>
    <dbReference type="NCBI Taxonomy" id="412755"/>
    <lineage>
        <taxon>unclassified sequences</taxon>
        <taxon>metagenomes</taxon>
        <taxon>ecological metagenomes</taxon>
    </lineage>
</organism>
<dbReference type="PANTHER" id="PTHR43357">
    <property type="entry name" value="INNER MEMBRANE ABC TRANSPORTER PERMEASE PROTEIN YDCV"/>
    <property type="match status" value="1"/>
</dbReference>
<evidence type="ECO:0000256" key="2">
    <source>
        <dbReference type="ARBA" id="ARBA00022448"/>
    </source>
</evidence>
<feature type="transmembrane region" description="Helical" evidence="8">
    <location>
        <begin position="17"/>
        <end position="42"/>
    </location>
</feature>
<evidence type="ECO:0000256" key="8">
    <source>
        <dbReference type="SAM" id="Phobius"/>
    </source>
</evidence>
<proteinExistence type="predicted"/>
<evidence type="ECO:0000256" key="4">
    <source>
        <dbReference type="ARBA" id="ARBA00022519"/>
    </source>
</evidence>
<keyword evidence="6 8" id="KW-1133">Transmembrane helix</keyword>
<dbReference type="InterPro" id="IPR000515">
    <property type="entry name" value="MetI-like"/>
</dbReference>
<evidence type="ECO:0000256" key="6">
    <source>
        <dbReference type="ARBA" id="ARBA00022989"/>
    </source>
</evidence>
<dbReference type="Gene3D" id="1.10.3720.10">
    <property type="entry name" value="MetI-like"/>
    <property type="match status" value="2"/>
</dbReference>
<evidence type="ECO:0000259" key="9">
    <source>
        <dbReference type="PROSITE" id="PS50928"/>
    </source>
</evidence>
<dbReference type="PROSITE" id="PS50928">
    <property type="entry name" value="ABC_TM1"/>
    <property type="match status" value="2"/>
</dbReference>
<comment type="caution">
    <text evidence="10">The sequence shown here is derived from an EMBL/GenBank/DDBJ whole genome shotgun (WGS) entry which is preliminary data.</text>
</comment>
<dbReference type="SUPFAM" id="SSF161098">
    <property type="entry name" value="MetI-like"/>
    <property type="match status" value="2"/>
</dbReference>
<accession>A0A0F8ZST7</accession>
<comment type="subcellular location">
    <subcellularLocation>
        <location evidence="1">Cell inner membrane</location>
        <topology evidence="1">Multi-pass membrane protein</topology>
    </subcellularLocation>
</comment>
<dbReference type="CDD" id="cd06261">
    <property type="entry name" value="TM_PBP2"/>
    <property type="match status" value="2"/>
</dbReference>
<feature type="transmembrane region" description="Helical" evidence="8">
    <location>
        <begin position="62"/>
        <end position="89"/>
    </location>
</feature>
<feature type="transmembrane region" description="Helical" evidence="8">
    <location>
        <begin position="320"/>
        <end position="340"/>
    </location>
</feature>
<feature type="transmembrane region" description="Helical" evidence="8">
    <location>
        <begin position="259"/>
        <end position="280"/>
    </location>
</feature>
<keyword evidence="2" id="KW-0813">Transport</keyword>
<gene>
    <name evidence="10" type="ORF">LCGC14_2657820</name>
</gene>
<feature type="transmembrane region" description="Helical" evidence="8">
    <location>
        <begin position="214"/>
        <end position="239"/>
    </location>
</feature>
<reference evidence="10" key="1">
    <citation type="journal article" date="2015" name="Nature">
        <title>Complex archaea that bridge the gap between prokaryotes and eukaryotes.</title>
        <authorList>
            <person name="Spang A."/>
            <person name="Saw J.H."/>
            <person name="Jorgensen S.L."/>
            <person name="Zaremba-Niedzwiedzka K."/>
            <person name="Martijn J."/>
            <person name="Lind A.E."/>
            <person name="van Eijk R."/>
            <person name="Schleper C."/>
            <person name="Guy L."/>
            <person name="Ettema T.J."/>
        </authorList>
    </citation>
    <scope>NUCLEOTIDE SEQUENCE</scope>
</reference>
<feature type="transmembrane region" description="Helical" evidence="8">
    <location>
        <begin position="162"/>
        <end position="182"/>
    </location>
</feature>
<evidence type="ECO:0000256" key="5">
    <source>
        <dbReference type="ARBA" id="ARBA00022692"/>
    </source>
</evidence>
<dbReference type="EMBL" id="LAZR01046269">
    <property type="protein sequence ID" value="KKK96932.1"/>
    <property type="molecule type" value="Genomic_DNA"/>
</dbReference>